<evidence type="ECO:0000313" key="2">
    <source>
        <dbReference type="EMBL" id="KHN45542.1"/>
    </source>
</evidence>
<accession>A0A0B2SMP4</accession>
<protein>
    <submittedName>
        <fullName evidence="2">Uncharacterized protein</fullName>
    </submittedName>
</protein>
<feature type="compositionally biased region" description="Polar residues" evidence="1">
    <location>
        <begin position="24"/>
        <end position="34"/>
    </location>
</feature>
<proteinExistence type="predicted"/>
<name>A0A0B2SMP4_GLYSO</name>
<dbReference type="Proteomes" id="UP000053555">
    <property type="component" value="Unassembled WGS sequence"/>
</dbReference>
<dbReference type="AlphaFoldDB" id="A0A0B2SMP4"/>
<feature type="compositionally biased region" description="Low complexity" evidence="1">
    <location>
        <begin position="49"/>
        <end position="64"/>
    </location>
</feature>
<feature type="region of interest" description="Disordered" evidence="1">
    <location>
        <begin position="23"/>
        <end position="73"/>
    </location>
</feature>
<reference evidence="2" key="1">
    <citation type="submission" date="2014-07" db="EMBL/GenBank/DDBJ databases">
        <title>Identification of a novel salt tolerance gene in wild soybean by whole-genome sequencing.</title>
        <authorList>
            <person name="Lam H.-M."/>
            <person name="Qi X."/>
            <person name="Li M.-W."/>
            <person name="Liu X."/>
            <person name="Xie M."/>
            <person name="Ni M."/>
            <person name="Xu X."/>
        </authorList>
    </citation>
    <scope>NUCLEOTIDE SEQUENCE [LARGE SCALE GENOMIC DNA]</scope>
    <source>
        <tissue evidence="2">Root</tissue>
    </source>
</reference>
<dbReference type="EMBL" id="KN642126">
    <property type="protein sequence ID" value="KHN45542.1"/>
    <property type="molecule type" value="Genomic_DNA"/>
</dbReference>
<gene>
    <name evidence="2" type="ORF">glysoja_043177</name>
</gene>
<evidence type="ECO:0000256" key="1">
    <source>
        <dbReference type="SAM" id="MobiDB-lite"/>
    </source>
</evidence>
<sequence length="73" mass="7640">MTHFIFIHPSFLPDLIPDGGGSGTYSPWQGTRSAWTGPKRTLSGPPSPTASSCALSASASTAASEQEQVDWGF</sequence>
<organism evidence="2">
    <name type="scientific">Glycine soja</name>
    <name type="common">Wild soybean</name>
    <dbReference type="NCBI Taxonomy" id="3848"/>
    <lineage>
        <taxon>Eukaryota</taxon>
        <taxon>Viridiplantae</taxon>
        <taxon>Streptophyta</taxon>
        <taxon>Embryophyta</taxon>
        <taxon>Tracheophyta</taxon>
        <taxon>Spermatophyta</taxon>
        <taxon>Magnoliopsida</taxon>
        <taxon>eudicotyledons</taxon>
        <taxon>Gunneridae</taxon>
        <taxon>Pentapetalae</taxon>
        <taxon>rosids</taxon>
        <taxon>fabids</taxon>
        <taxon>Fabales</taxon>
        <taxon>Fabaceae</taxon>
        <taxon>Papilionoideae</taxon>
        <taxon>50 kb inversion clade</taxon>
        <taxon>NPAAA clade</taxon>
        <taxon>indigoferoid/millettioid clade</taxon>
        <taxon>Phaseoleae</taxon>
        <taxon>Glycine</taxon>
        <taxon>Glycine subgen. Soja</taxon>
    </lineage>
</organism>